<dbReference type="PANTHER" id="PTHR40277">
    <property type="entry name" value="BLL5419 PROTEIN"/>
    <property type="match status" value="1"/>
</dbReference>
<feature type="transmembrane region" description="Helical" evidence="6">
    <location>
        <begin position="222"/>
        <end position="244"/>
    </location>
</feature>
<evidence type="ECO:0000256" key="3">
    <source>
        <dbReference type="ARBA" id="ARBA00022692"/>
    </source>
</evidence>
<dbReference type="Proteomes" id="UP000306918">
    <property type="component" value="Unassembled WGS sequence"/>
</dbReference>
<sequence>MILTFRMPSEKLRKFAKLLIKIVITALCIWYISHKIDLKKLSGVLTVASPVWIILAIGSFITSKLFSSIRLNIYFRNIDIQLSEWKNIRLYWLGMFYNLFLPGSISGDAYKVVRLTKDYNVAYKKTTAAVLLDRFSGLLALGLLLGIFWTIAFKGGYYSTWLMIGTLITIPVFHFLVKLLFPYFLPGFFPTLGWGIAVQLFQVACMYCILHALHIHTHIEQYMLIFLISSVVAVLPFTIGGLGAREVVFLWGAHIFGLDNTVSVMASLLFYGATVASSLPGLPFIFIDPLKPNTPKRAPQPYVTTATTME</sequence>
<reference evidence="7 8" key="1">
    <citation type="submission" date="2019-04" db="EMBL/GenBank/DDBJ databases">
        <title>Niastella caeni sp. nov., isolated from activated sludge.</title>
        <authorList>
            <person name="Sheng M."/>
        </authorList>
    </citation>
    <scope>NUCLEOTIDE SEQUENCE [LARGE SCALE GENOMIC DNA]</scope>
    <source>
        <strain evidence="7 8">HX-2-15</strain>
    </source>
</reference>
<dbReference type="RefSeq" id="WP_136577374.1">
    <property type="nucleotide sequence ID" value="NZ_STFF01000003.1"/>
</dbReference>
<dbReference type="AlphaFoldDB" id="A0A4S8I0R1"/>
<keyword evidence="4 6" id="KW-1133">Transmembrane helix</keyword>
<evidence type="ECO:0000256" key="6">
    <source>
        <dbReference type="SAM" id="Phobius"/>
    </source>
</evidence>
<accession>A0A4S8I0R1</accession>
<gene>
    <name evidence="7" type="ORF">FAM09_12065</name>
</gene>
<evidence type="ECO:0000256" key="4">
    <source>
        <dbReference type="ARBA" id="ARBA00022989"/>
    </source>
</evidence>
<feature type="transmembrane region" description="Helical" evidence="6">
    <location>
        <begin position="191"/>
        <end position="210"/>
    </location>
</feature>
<proteinExistence type="predicted"/>
<evidence type="ECO:0000313" key="7">
    <source>
        <dbReference type="EMBL" id="THU39242.1"/>
    </source>
</evidence>
<keyword evidence="8" id="KW-1185">Reference proteome</keyword>
<keyword evidence="2" id="KW-1003">Cell membrane</keyword>
<dbReference type="PANTHER" id="PTHR40277:SF1">
    <property type="entry name" value="BLL5419 PROTEIN"/>
    <property type="match status" value="1"/>
</dbReference>
<protein>
    <submittedName>
        <fullName evidence="7">Flippase-like domain-containing protein</fullName>
    </submittedName>
</protein>
<feature type="transmembrane region" description="Helical" evidence="6">
    <location>
        <begin position="15"/>
        <end position="32"/>
    </location>
</feature>
<keyword evidence="5 6" id="KW-0472">Membrane</keyword>
<dbReference type="Pfam" id="PF03706">
    <property type="entry name" value="LPG_synthase_TM"/>
    <property type="match status" value="2"/>
</dbReference>
<evidence type="ECO:0000256" key="5">
    <source>
        <dbReference type="ARBA" id="ARBA00023136"/>
    </source>
</evidence>
<comment type="caution">
    <text evidence="7">The sequence shown here is derived from an EMBL/GenBank/DDBJ whole genome shotgun (WGS) entry which is preliminary data.</text>
</comment>
<feature type="transmembrane region" description="Helical" evidence="6">
    <location>
        <begin position="135"/>
        <end position="153"/>
    </location>
</feature>
<evidence type="ECO:0000313" key="8">
    <source>
        <dbReference type="Proteomes" id="UP000306918"/>
    </source>
</evidence>
<comment type="subcellular location">
    <subcellularLocation>
        <location evidence="1">Cell membrane</location>
        <topology evidence="1">Multi-pass membrane protein</topology>
    </subcellularLocation>
</comment>
<feature type="transmembrane region" description="Helical" evidence="6">
    <location>
        <begin position="160"/>
        <end position="185"/>
    </location>
</feature>
<organism evidence="7 8">
    <name type="scientific">Niastella caeni</name>
    <dbReference type="NCBI Taxonomy" id="2569763"/>
    <lineage>
        <taxon>Bacteria</taxon>
        <taxon>Pseudomonadati</taxon>
        <taxon>Bacteroidota</taxon>
        <taxon>Chitinophagia</taxon>
        <taxon>Chitinophagales</taxon>
        <taxon>Chitinophagaceae</taxon>
        <taxon>Niastella</taxon>
    </lineage>
</organism>
<evidence type="ECO:0000256" key="2">
    <source>
        <dbReference type="ARBA" id="ARBA00022475"/>
    </source>
</evidence>
<feature type="transmembrane region" description="Helical" evidence="6">
    <location>
        <begin position="264"/>
        <end position="287"/>
    </location>
</feature>
<name>A0A4S8I0R1_9BACT</name>
<keyword evidence="3 6" id="KW-0812">Transmembrane</keyword>
<evidence type="ECO:0000256" key="1">
    <source>
        <dbReference type="ARBA" id="ARBA00004651"/>
    </source>
</evidence>
<dbReference type="EMBL" id="STFF01000003">
    <property type="protein sequence ID" value="THU39242.1"/>
    <property type="molecule type" value="Genomic_DNA"/>
</dbReference>
<feature type="transmembrane region" description="Helical" evidence="6">
    <location>
        <begin position="88"/>
        <end position="105"/>
    </location>
</feature>
<dbReference type="GO" id="GO:0005886">
    <property type="term" value="C:plasma membrane"/>
    <property type="evidence" value="ECO:0007669"/>
    <property type="project" value="UniProtKB-SubCell"/>
</dbReference>
<feature type="transmembrane region" description="Helical" evidence="6">
    <location>
        <begin position="44"/>
        <end position="67"/>
    </location>
</feature>
<dbReference type="OrthoDB" id="1123508at2"/>
<dbReference type="InterPro" id="IPR022791">
    <property type="entry name" value="L-PG_synthase/AglD"/>
</dbReference>